<gene>
    <name evidence="5" type="ORF">CHS0354_042904</name>
</gene>
<evidence type="ECO:0000313" key="5">
    <source>
        <dbReference type="EMBL" id="KAK3603894.1"/>
    </source>
</evidence>
<evidence type="ECO:0000256" key="3">
    <source>
        <dbReference type="SAM" id="MobiDB-lite"/>
    </source>
</evidence>
<dbReference type="EMBL" id="JAEAOA010002358">
    <property type="protein sequence ID" value="KAK3603894.1"/>
    <property type="molecule type" value="Genomic_DNA"/>
</dbReference>
<keyword evidence="1" id="KW-0677">Repeat</keyword>
<reference evidence="5" key="1">
    <citation type="journal article" date="2021" name="Genome Biol. Evol.">
        <title>A High-Quality Reference Genome for a Parasitic Bivalve with Doubly Uniparental Inheritance (Bivalvia: Unionida).</title>
        <authorList>
            <person name="Smith C.H."/>
        </authorList>
    </citation>
    <scope>NUCLEOTIDE SEQUENCE</scope>
    <source>
        <strain evidence="5">CHS0354</strain>
    </source>
</reference>
<dbReference type="PROSITE" id="PS50105">
    <property type="entry name" value="SAM_DOMAIN"/>
    <property type="match status" value="1"/>
</dbReference>
<reference evidence="5" key="2">
    <citation type="journal article" date="2021" name="Genome Biol. Evol.">
        <title>Developing a high-quality reference genome for a parasitic bivalve with doubly uniparental inheritance (Bivalvia: Unionida).</title>
        <authorList>
            <person name="Smith C.H."/>
        </authorList>
    </citation>
    <scope>NUCLEOTIDE SEQUENCE</scope>
    <source>
        <strain evidence="5">CHS0354</strain>
        <tissue evidence="5">Mantle</tissue>
    </source>
</reference>
<dbReference type="Pfam" id="PF00536">
    <property type="entry name" value="SAM_1"/>
    <property type="match status" value="1"/>
</dbReference>
<dbReference type="Proteomes" id="UP001195483">
    <property type="component" value="Unassembled WGS sequence"/>
</dbReference>
<evidence type="ECO:0000256" key="2">
    <source>
        <dbReference type="ARBA" id="ARBA00023043"/>
    </source>
</evidence>
<comment type="caution">
    <text evidence="5">The sequence shown here is derived from an EMBL/GenBank/DDBJ whole genome shotgun (WGS) entry which is preliminary data.</text>
</comment>
<protein>
    <recommendedName>
        <fullName evidence="4">SAM domain-containing protein</fullName>
    </recommendedName>
</protein>
<evidence type="ECO:0000259" key="4">
    <source>
        <dbReference type="PROSITE" id="PS50105"/>
    </source>
</evidence>
<dbReference type="PANTHER" id="PTHR24174">
    <property type="entry name" value="ANKYRIN REPEAT AND STERILE ALPHA MOTIF DOMAIN-CONTAINING PROTEIN 1"/>
    <property type="match status" value="1"/>
</dbReference>
<organism evidence="5 6">
    <name type="scientific">Potamilus streckersoni</name>
    <dbReference type="NCBI Taxonomy" id="2493646"/>
    <lineage>
        <taxon>Eukaryota</taxon>
        <taxon>Metazoa</taxon>
        <taxon>Spiralia</taxon>
        <taxon>Lophotrochozoa</taxon>
        <taxon>Mollusca</taxon>
        <taxon>Bivalvia</taxon>
        <taxon>Autobranchia</taxon>
        <taxon>Heteroconchia</taxon>
        <taxon>Palaeoheterodonta</taxon>
        <taxon>Unionida</taxon>
        <taxon>Unionoidea</taxon>
        <taxon>Unionidae</taxon>
        <taxon>Ambleminae</taxon>
        <taxon>Lampsilini</taxon>
        <taxon>Potamilus</taxon>
    </lineage>
</organism>
<name>A0AAE0T513_9BIVA</name>
<dbReference type="AlphaFoldDB" id="A0AAE0T513"/>
<dbReference type="PANTHER" id="PTHR24174:SF16">
    <property type="entry name" value="CASKIN-2"/>
    <property type="match status" value="1"/>
</dbReference>
<dbReference type="SMART" id="SM00454">
    <property type="entry name" value="SAM"/>
    <property type="match status" value="2"/>
</dbReference>
<keyword evidence="2" id="KW-0040">ANK repeat</keyword>
<feature type="region of interest" description="Disordered" evidence="3">
    <location>
        <begin position="325"/>
        <end position="455"/>
    </location>
</feature>
<dbReference type="CDD" id="cd09487">
    <property type="entry name" value="SAM_superfamily"/>
    <property type="match status" value="1"/>
</dbReference>
<evidence type="ECO:0000256" key="1">
    <source>
        <dbReference type="ARBA" id="ARBA00022737"/>
    </source>
</evidence>
<reference evidence="5" key="3">
    <citation type="submission" date="2023-05" db="EMBL/GenBank/DDBJ databases">
        <authorList>
            <person name="Smith C.H."/>
        </authorList>
    </citation>
    <scope>NUCLEOTIDE SEQUENCE</scope>
    <source>
        <strain evidence="5">CHS0354</strain>
        <tissue evidence="5">Mantle</tissue>
    </source>
</reference>
<accession>A0AAE0T513</accession>
<sequence length="584" mass="65779">MTGASVRSSFTLSNMLTEVDGGYDDLSNENYCAMTEGVRNFLDGLGLVEHYDMFVAKGFDSEEDISHLCPEDLDLMFINDEAQRKLIIEASRRFQPSKEYRLYEWLREKGLDHYFINFVRSELTDFTTISRLNLPDEGLYDELEITMPGHKKRLERAVRHLVKHQKTAQKQAIESSSSEAGSDVEQPVAYGRWGKPQYLQEAKYDFLVIEATIASTVEVDQRHTIEFMVDSGSDVVTVRQELLDSMDLELIGPIQSRGVHASRRKNLYKAKMIIGEQELEIEVMGESYDSIGSRVIRHFRHYISGRQHIWLRGDYVDPSMIPRLFSSPSSPTTSTNSASPDERELTSELLPSSEDTFASQSTVTSSFVSSQKTSPSTQSSISSQRSGTTLSSGPSVSQPSGVSHYIVTSQQHSAWHETDQTSQKYCNQSERHEDFSDSAAKPSDGIQNDILPGESVSQSELSVEDILLGKLKIKDNHFSQTAKQDTSKSWITSSALSIHHMTRKFENKTSSSSMVDTIYAISKAMPPYETVSLGRVLSAHRLMENTAHECLRNNEHTVNSSKERVKGNHKNGKIWATIKRKRVN</sequence>
<proteinExistence type="predicted"/>
<dbReference type="InterPro" id="IPR033635">
    <property type="entry name" value="ANKS1/Caskin"/>
</dbReference>
<dbReference type="Pfam" id="PF07647">
    <property type="entry name" value="SAM_2"/>
    <property type="match status" value="1"/>
</dbReference>
<keyword evidence="6" id="KW-1185">Reference proteome</keyword>
<dbReference type="InterPro" id="IPR001660">
    <property type="entry name" value="SAM"/>
</dbReference>
<feature type="compositionally biased region" description="Low complexity" evidence="3">
    <location>
        <begin position="356"/>
        <end position="403"/>
    </location>
</feature>
<dbReference type="Gene3D" id="1.10.150.50">
    <property type="entry name" value="Transcription Factor, Ets-1"/>
    <property type="match status" value="2"/>
</dbReference>
<dbReference type="InterPro" id="IPR013761">
    <property type="entry name" value="SAM/pointed_sf"/>
</dbReference>
<evidence type="ECO:0000313" key="6">
    <source>
        <dbReference type="Proteomes" id="UP001195483"/>
    </source>
</evidence>
<dbReference type="SUPFAM" id="SSF47769">
    <property type="entry name" value="SAM/Pointed domain"/>
    <property type="match status" value="2"/>
</dbReference>
<feature type="compositionally biased region" description="Low complexity" evidence="3">
    <location>
        <begin position="326"/>
        <end position="339"/>
    </location>
</feature>
<feature type="domain" description="SAM" evidence="4">
    <location>
        <begin position="102"/>
        <end position="164"/>
    </location>
</feature>